<evidence type="ECO:0000313" key="1">
    <source>
        <dbReference type="EMBL" id="JAH74775.1"/>
    </source>
</evidence>
<dbReference type="AlphaFoldDB" id="A0A0E9VBE7"/>
<name>A0A0E9VBE7_ANGAN</name>
<dbReference type="EMBL" id="GBXM01033802">
    <property type="protein sequence ID" value="JAH74775.1"/>
    <property type="molecule type" value="Transcribed_RNA"/>
</dbReference>
<proteinExistence type="predicted"/>
<reference evidence="1" key="1">
    <citation type="submission" date="2014-11" db="EMBL/GenBank/DDBJ databases">
        <authorList>
            <person name="Amaro Gonzalez C."/>
        </authorList>
    </citation>
    <scope>NUCLEOTIDE SEQUENCE</scope>
</reference>
<reference evidence="1" key="2">
    <citation type="journal article" date="2015" name="Fish Shellfish Immunol.">
        <title>Early steps in the European eel (Anguilla anguilla)-Vibrio vulnificus interaction in the gills: Role of the RtxA13 toxin.</title>
        <authorList>
            <person name="Callol A."/>
            <person name="Pajuelo D."/>
            <person name="Ebbesson L."/>
            <person name="Teles M."/>
            <person name="MacKenzie S."/>
            <person name="Amaro C."/>
        </authorList>
    </citation>
    <scope>NUCLEOTIDE SEQUENCE</scope>
</reference>
<sequence length="28" mass="3289">MYLNRSPSPFLFFNGSLEHLTSHYLTLC</sequence>
<protein>
    <submittedName>
        <fullName evidence="1">Uncharacterized protein</fullName>
    </submittedName>
</protein>
<organism evidence="1">
    <name type="scientific">Anguilla anguilla</name>
    <name type="common">European freshwater eel</name>
    <name type="synonym">Muraena anguilla</name>
    <dbReference type="NCBI Taxonomy" id="7936"/>
    <lineage>
        <taxon>Eukaryota</taxon>
        <taxon>Metazoa</taxon>
        <taxon>Chordata</taxon>
        <taxon>Craniata</taxon>
        <taxon>Vertebrata</taxon>
        <taxon>Euteleostomi</taxon>
        <taxon>Actinopterygii</taxon>
        <taxon>Neopterygii</taxon>
        <taxon>Teleostei</taxon>
        <taxon>Anguilliformes</taxon>
        <taxon>Anguillidae</taxon>
        <taxon>Anguilla</taxon>
    </lineage>
</organism>
<accession>A0A0E9VBE7</accession>